<evidence type="ECO:0000313" key="2">
    <source>
        <dbReference type="EMBL" id="VEH71715.1"/>
    </source>
</evidence>
<dbReference type="SUPFAM" id="SSF51735">
    <property type="entry name" value="NAD(P)-binding Rossmann-fold domains"/>
    <property type="match status" value="1"/>
</dbReference>
<dbReference type="GeneID" id="64408441"/>
<dbReference type="Proteomes" id="UP000273044">
    <property type="component" value="Chromosome"/>
</dbReference>
<feature type="domain" description="Pyrroline-5-carboxylate reductase catalytic N-terminal" evidence="1">
    <location>
        <begin position="4"/>
        <end position="66"/>
    </location>
</feature>
<name>A0A448N2W1_9ACTN</name>
<evidence type="ECO:0000259" key="1">
    <source>
        <dbReference type="Pfam" id="PF03807"/>
    </source>
</evidence>
<gene>
    <name evidence="2" type="ORF">NCTC12967_03042</name>
</gene>
<proteinExistence type="predicted"/>
<protein>
    <recommendedName>
        <fullName evidence="1">Pyrroline-5-carboxylate reductase catalytic N-terminal domain-containing protein</fullName>
    </recommendedName>
</protein>
<dbReference type="InterPro" id="IPR036291">
    <property type="entry name" value="NAD(P)-bd_dom_sf"/>
</dbReference>
<sequence length="312" mass="33267">MEHITVIGAGPLGRAATRSLVEAGHRVTVATRSGTQLPGAQAARADVVTGDGLEALAPGAAILACCGITYTIAGWRRDWPLAIDNLIKTAERQDATLVVTGNYYSYARGRMPMRATDPLDHPPSALGEVRAEVSRRLFAAHEQGRIRAVEVRGSSYLGADAGPGAYLGPRFVDPLLAKGATSVLGDPDLPYTMTAIPDFGRLLARAATDPEMPGRAWHVPSAPAVSVRELARMLLRAAGRDDEPRLRSMPASLLRVLGWFSPTLRAVRETLHQNTEPFVADDTDTRELLGETHMPLEETAADIVAARGGKAA</sequence>
<organism evidence="2 3">
    <name type="scientific">Arachnia propionica</name>
    <dbReference type="NCBI Taxonomy" id="1750"/>
    <lineage>
        <taxon>Bacteria</taxon>
        <taxon>Bacillati</taxon>
        <taxon>Actinomycetota</taxon>
        <taxon>Actinomycetes</taxon>
        <taxon>Propionibacteriales</taxon>
        <taxon>Propionibacteriaceae</taxon>
        <taxon>Arachnia</taxon>
    </lineage>
</organism>
<accession>A0A448N2W1</accession>
<dbReference type="EMBL" id="LR134406">
    <property type="protein sequence ID" value="VEH71715.1"/>
    <property type="molecule type" value="Genomic_DNA"/>
</dbReference>
<dbReference type="InterPro" id="IPR028939">
    <property type="entry name" value="P5C_Rdtase_cat_N"/>
</dbReference>
<evidence type="ECO:0000313" key="3">
    <source>
        <dbReference type="Proteomes" id="UP000273044"/>
    </source>
</evidence>
<dbReference type="AlphaFoldDB" id="A0A448N2W1"/>
<dbReference type="RefSeq" id="WP_061788085.1">
    <property type="nucleotide sequence ID" value="NZ_LR134406.1"/>
</dbReference>
<keyword evidence="3" id="KW-1185">Reference proteome</keyword>
<dbReference type="Pfam" id="PF03807">
    <property type="entry name" value="F420_oxidored"/>
    <property type="match status" value="1"/>
</dbReference>
<dbReference type="Gene3D" id="3.40.50.720">
    <property type="entry name" value="NAD(P)-binding Rossmann-like Domain"/>
    <property type="match status" value="1"/>
</dbReference>
<reference evidence="2 3" key="1">
    <citation type="submission" date="2018-12" db="EMBL/GenBank/DDBJ databases">
        <authorList>
            <consortium name="Pathogen Informatics"/>
        </authorList>
    </citation>
    <scope>NUCLEOTIDE SEQUENCE [LARGE SCALE GENOMIC DNA]</scope>
    <source>
        <strain evidence="2 3">NCTC12967</strain>
    </source>
</reference>